<dbReference type="InterPro" id="IPR042098">
    <property type="entry name" value="TauD-like_sf"/>
</dbReference>
<gene>
    <name evidence="7" type="ORF">JJB11_16145</name>
</gene>
<evidence type="ECO:0000256" key="1">
    <source>
        <dbReference type="ARBA" id="ARBA00005896"/>
    </source>
</evidence>
<dbReference type="Proteomes" id="UP000630528">
    <property type="component" value="Unassembled WGS sequence"/>
</dbReference>
<keyword evidence="4" id="KW-0560">Oxidoreductase</keyword>
<proteinExistence type="inferred from homology"/>
<dbReference type="GO" id="GO:0000908">
    <property type="term" value="F:taurine dioxygenase activity"/>
    <property type="evidence" value="ECO:0007669"/>
    <property type="project" value="TreeGrafter"/>
</dbReference>
<evidence type="ECO:0000313" key="7">
    <source>
        <dbReference type="EMBL" id="MBK6007631.1"/>
    </source>
</evidence>
<evidence type="ECO:0000256" key="3">
    <source>
        <dbReference type="ARBA" id="ARBA00022964"/>
    </source>
</evidence>
<dbReference type="RefSeq" id="WP_201173478.1">
    <property type="nucleotide sequence ID" value="NZ_JAEPWM010000006.1"/>
</dbReference>
<keyword evidence="5" id="KW-0408">Iron</keyword>
<name>A0A934TUF5_9BURK</name>
<dbReference type="InterPro" id="IPR003819">
    <property type="entry name" value="TauD/TfdA-like"/>
</dbReference>
<dbReference type="GO" id="GO:0005737">
    <property type="term" value="C:cytoplasm"/>
    <property type="evidence" value="ECO:0007669"/>
    <property type="project" value="TreeGrafter"/>
</dbReference>
<dbReference type="EMBL" id="JAEPWM010000006">
    <property type="protein sequence ID" value="MBK6007631.1"/>
    <property type="molecule type" value="Genomic_DNA"/>
</dbReference>
<evidence type="ECO:0000256" key="2">
    <source>
        <dbReference type="ARBA" id="ARBA00022723"/>
    </source>
</evidence>
<dbReference type="InterPro" id="IPR051323">
    <property type="entry name" value="AtsK-like"/>
</dbReference>
<evidence type="ECO:0000256" key="4">
    <source>
        <dbReference type="ARBA" id="ARBA00023002"/>
    </source>
</evidence>
<dbReference type="Pfam" id="PF02668">
    <property type="entry name" value="TauD"/>
    <property type="match status" value="1"/>
</dbReference>
<evidence type="ECO:0000259" key="6">
    <source>
        <dbReference type="Pfam" id="PF02668"/>
    </source>
</evidence>
<comment type="caution">
    <text evidence="7">The sequence shown here is derived from an EMBL/GenBank/DDBJ whole genome shotgun (WGS) entry which is preliminary data.</text>
</comment>
<dbReference type="AlphaFoldDB" id="A0A934TUF5"/>
<dbReference type="GO" id="GO:0006790">
    <property type="term" value="P:sulfur compound metabolic process"/>
    <property type="evidence" value="ECO:0007669"/>
    <property type="project" value="TreeGrafter"/>
</dbReference>
<sequence>MIEVQPVGYALGAKVTGVDLSRPLKSDEIQQIKDAWTKHLVLVFPGQQLDPESLIAFTKHFGELDNYDSQPFNRHPEYDQVMLLSNKPLNGKIPPGANNGQNWHTDLSYTIRPAKATMVYCIEKPSVGGDTMFASMYAAYESLSPKMRAFLDDLEAVNDVSLISARRDPAIMEAFKRLNPPVVHPAVRIHPESGKPALYVNDRVRTFVGMSDAESKPIIKFLCEHSVQPRFVYRHRWEVRDLVLWDNRCLTHLAVGDYAPNEFRHMIRTSTMGDYYGRYENPEAAEAAHKAANITSHEIAAGVSTLHD</sequence>
<keyword evidence="2" id="KW-0479">Metal-binding</keyword>
<evidence type="ECO:0000256" key="5">
    <source>
        <dbReference type="ARBA" id="ARBA00023004"/>
    </source>
</evidence>
<organism evidence="7 8">
    <name type="scientific">Ramlibacter ginsenosidimutans</name>
    <dbReference type="NCBI Taxonomy" id="502333"/>
    <lineage>
        <taxon>Bacteria</taxon>
        <taxon>Pseudomonadati</taxon>
        <taxon>Pseudomonadota</taxon>
        <taxon>Betaproteobacteria</taxon>
        <taxon>Burkholderiales</taxon>
        <taxon>Comamonadaceae</taxon>
        <taxon>Ramlibacter</taxon>
    </lineage>
</organism>
<evidence type="ECO:0000313" key="8">
    <source>
        <dbReference type="Proteomes" id="UP000630528"/>
    </source>
</evidence>
<dbReference type="PANTHER" id="PTHR30468:SF1">
    <property type="entry name" value="ALPHA-KETOGLUTARATE-DEPENDENT SULFONATE DIOXYGENASE"/>
    <property type="match status" value="1"/>
</dbReference>
<accession>A0A934TUF5</accession>
<keyword evidence="3 7" id="KW-0223">Dioxygenase</keyword>
<dbReference type="Gene3D" id="3.60.130.10">
    <property type="entry name" value="Clavaminate synthase-like"/>
    <property type="match status" value="1"/>
</dbReference>
<comment type="similarity">
    <text evidence="1">Belongs to the TfdA dioxygenase family.</text>
</comment>
<reference evidence="7" key="1">
    <citation type="journal article" date="2012" name="J. Microbiol. Biotechnol.">
        <title>Ramlibacter ginsenosidimutans sp. nov., with ginsenoside-converting activity.</title>
        <authorList>
            <person name="Wang L."/>
            <person name="An D.S."/>
            <person name="Kim S.G."/>
            <person name="Jin F.X."/>
            <person name="Kim S.C."/>
            <person name="Lee S.T."/>
            <person name="Im W.T."/>
        </authorList>
    </citation>
    <scope>NUCLEOTIDE SEQUENCE</scope>
    <source>
        <strain evidence="7">KACC 17527</strain>
    </source>
</reference>
<keyword evidence="8" id="KW-1185">Reference proteome</keyword>
<reference evidence="7" key="2">
    <citation type="submission" date="2021-01" db="EMBL/GenBank/DDBJ databases">
        <authorList>
            <person name="Kang M."/>
        </authorList>
    </citation>
    <scope>NUCLEOTIDE SEQUENCE</scope>
    <source>
        <strain evidence="7">KACC 17527</strain>
    </source>
</reference>
<protein>
    <submittedName>
        <fullName evidence="7">TauD/TfdA family dioxygenase</fullName>
    </submittedName>
</protein>
<dbReference type="GO" id="GO:0046872">
    <property type="term" value="F:metal ion binding"/>
    <property type="evidence" value="ECO:0007669"/>
    <property type="project" value="UniProtKB-KW"/>
</dbReference>
<dbReference type="SUPFAM" id="SSF51197">
    <property type="entry name" value="Clavaminate synthase-like"/>
    <property type="match status" value="1"/>
</dbReference>
<dbReference type="PANTHER" id="PTHR30468">
    <property type="entry name" value="ALPHA-KETOGLUTARATE-DEPENDENT SULFONATE DIOXYGENASE"/>
    <property type="match status" value="1"/>
</dbReference>
<feature type="domain" description="TauD/TfdA-like" evidence="6">
    <location>
        <begin position="4"/>
        <end position="269"/>
    </location>
</feature>